<protein>
    <submittedName>
        <fullName evidence="2">Uncharacterized protein</fullName>
    </submittedName>
</protein>
<evidence type="ECO:0000313" key="2">
    <source>
        <dbReference type="EMBL" id="PRQ26101.1"/>
    </source>
</evidence>
<keyword evidence="1" id="KW-0732">Signal</keyword>
<dbReference type="EMBL" id="PDCK01000044">
    <property type="protein sequence ID" value="PRQ26101.1"/>
    <property type="molecule type" value="Genomic_DNA"/>
</dbReference>
<comment type="caution">
    <text evidence="2">The sequence shown here is derived from an EMBL/GenBank/DDBJ whole genome shotgun (WGS) entry which is preliminary data.</text>
</comment>
<sequence length="58" mass="6700">MLGLLSHIRLWFFFSHGEETPGSIKFQRPMEATGEPAGIVSRRKNYATGKCCYVMRHR</sequence>
<dbReference type="AlphaFoldDB" id="A0A2P6PVZ7"/>
<accession>A0A2P6PVZ7</accession>
<name>A0A2P6PVZ7_ROSCH</name>
<feature type="signal peptide" evidence="1">
    <location>
        <begin position="1"/>
        <end position="17"/>
    </location>
</feature>
<feature type="chain" id="PRO_5015148191" evidence="1">
    <location>
        <begin position="18"/>
        <end position="58"/>
    </location>
</feature>
<gene>
    <name evidence="2" type="ORF">RchiOBHm_Chr6g0290911</name>
</gene>
<reference evidence="2 3" key="1">
    <citation type="journal article" date="2018" name="Nat. Genet.">
        <title>The Rosa genome provides new insights in the design of modern roses.</title>
        <authorList>
            <person name="Bendahmane M."/>
        </authorList>
    </citation>
    <scope>NUCLEOTIDE SEQUENCE [LARGE SCALE GENOMIC DNA]</scope>
    <source>
        <strain evidence="3">cv. Old Blush</strain>
    </source>
</reference>
<keyword evidence="3" id="KW-1185">Reference proteome</keyword>
<proteinExistence type="predicted"/>
<evidence type="ECO:0000256" key="1">
    <source>
        <dbReference type="SAM" id="SignalP"/>
    </source>
</evidence>
<evidence type="ECO:0000313" key="3">
    <source>
        <dbReference type="Proteomes" id="UP000238479"/>
    </source>
</evidence>
<dbReference type="Proteomes" id="UP000238479">
    <property type="component" value="Chromosome 6"/>
</dbReference>
<organism evidence="2 3">
    <name type="scientific">Rosa chinensis</name>
    <name type="common">China rose</name>
    <dbReference type="NCBI Taxonomy" id="74649"/>
    <lineage>
        <taxon>Eukaryota</taxon>
        <taxon>Viridiplantae</taxon>
        <taxon>Streptophyta</taxon>
        <taxon>Embryophyta</taxon>
        <taxon>Tracheophyta</taxon>
        <taxon>Spermatophyta</taxon>
        <taxon>Magnoliopsida</taxon>
        <taxon>eudicotyledons</taxon>
        <taxon>Gunneridae</taxon>
        <taxon>Pentapetalae</taxon>
        <taxon>rosids</taxon>
        <taxon>fabids</taxon>
        <taxon>Rosales</taxon>
        <taxon>Rosaceae</taxon>
        <taxon>Rosoideae</taxon>
        <taxon>Rosoideae incertae sedis</taxon>
        <taxon>Rosa</taxon>
    </lineage>
</organism>
<dbReference type="Gramene" id="PRQ26101">
    <property type="protein sequence ID" value="PRQ26101"/>
    <property type="gene ID" value="RchiOBHm_Chr6g0290911"/>
</dbReference>